<name>A0ABX8R8M9_9CLOT</name>
<dbReference type="EMBL" id="CP078093">
    <property type="protein sequence ID" value="QXM05156.1"/>
    <property type="molecule type" value="Genomic_DNA"/>
</dbReference>
<evidence type="ECO:0000313" key="3">
    <source>
        <dbReference type="EMBL" id="QXM05156.1"/>
    </source>
</evidence>
<sequence>MKKILGCVKKAVAQFHMLQDGDIVGVGLSGGKDSTALLYSLKLFQYFSPVKYELKAFTLTLGFNDFDLTPLKKFCHDLNIPYIIQPTQIGKVIFEDRKDKNPCAMCARMRRGKLHTICKEHGVTKLALGHHADDAVETLFLSMLYESRISTFDPVTFLDRKNLTIIRPLIYASEEDIVSAVKKHNLPVVKNPCPVDGKTQRQYMKNLLNQISEDIPNAKARIIKALNNKEQLNIWAK</sequence>
<proteinExistence type="predicted"/>
<reference evidence="3" key="1">
    <citation type="submission" date="2021-07" db="EMBL/GenBank/DDBJ databases">
        <title>Complete genome sequence of Crassaminicella sp. 143-21, isolated from a deep-sea hydrothermal vent.</title>
        <authorList>
            <person name="Li X."/>
        </authorList>
    </citation>
    <scope>NUCLEOTIDE SEQUENCE</scope>
    <source>
        <strain evidence="3">143-21</strain>
    </source>
</reference>
<feature type="domain" description="tRNA(Ile)-lysidine/2-thiocytidine synthase N-terminal" evidence="2">
    <location>
        <begin position="25"/>
        <end position="202"/>
    </location>
</feature>
<keyword evidence="1" id="KW-0808">Transferase</keyword>
<dbReference type="RefSeq" id="WP_218281856.1">
    <property type="nucleotide sequence ID" value="NZ_CP078093.1"/>
</dbReference>
<organism evidence="3 4">
    <name type="scientific">Crassaminicella indica</name>
    <dbReference type="NCBI Taxonomy" id="2855394"/>
    <lineage>
        <taxon>Bacteria</taxon>
        <taxon>Bacillati</taxon>
        <taxon>Bacillota</taxon>
        <taxon>Clostridia</taxon>
        <taxon>Eubacteriales</taxon>
        <taxon>Clostridiaceae</taxon>
        <taxon>Crassaminicella</taxon>
    </lineage>
</organism>
<dbReference type="CDD" id="cd24138">
    <property type="entry name" value="TtcA-like"/>
    <property type="match status" value="1"/>
</dbReference>
<dbReference type="PANTHER" id="PTHR43686">
    <property type="entry name" value="SULFURTRANSFERASE-RELATED"/>
    <property type="match status" value="1"/>
</dbReference>
<accession>A0ABX8R8M9</accession>
<dbReference type="Pfam" id="PF01171">
    <property type="entry name" value="ATP_bind_3"/>
    <property type="match status" value="1"/>
</dbReference>
<keyword evidence="4" id="KW-1185">Reference proteome</keyword>
<protein>
    <submittedName>
        <fullName evidence="3">tRNA 2-thiocytidine biosynthesis TtcA family protein</fullName>
    </submittedName>
</protein>
<evidence type="ECO:0000259" key="2">
    <source>
        <dbReference type="Pfam" id="PF01171"/>
    </source>
</evidence>
<evidence type="ECO:0000313" key="4">
    <source>
        <dbReference type="Proteomes" id="UP000886818"/>
    </source>
</evidence>
<dbReference type="InterPro" id="IPR011063">
    <property type="entry name" value="TilS/TtcA_N"/>
</dbReference>
<evidence type="ECO:0000256" key="1">
    <source>
        <dbReference type="ARBA" id="ARBA00022679"/>
    </source>
</evidence>
<dbReference type="Proteomes" id="UP000886818">
    <property type="component" value="Chromosome"/>
</dbReference>
<gene>
    <name evidence="3" type="ORF">KVH43_07035</name>
</gene>
<dbReference type="PIRSF" id="PIRSF004976">
    <property type="entry name" value="ATPase_YdaO"/>
    <property type="match status" value="1"/>
</dbReference>
<dbReference type="InterPro" id="IPR035107">
    <property type="entry name" value="tRNA_thiolation_TtcA_Ctu1"/>
</dbReference>
<dbReference type="PANTHER" id="PTHR43686:SF1">
    <property type="entry name" value="AMINOTRAN_5 DOMAIN-CONTAINING PROTEIN"/>
    <property type="match status" value="1"/>
</dbReference>